<comment type="similarity">
    <text evidence="1">Belongs to the leucine-binding protein family.</text>
</comment>
<accession>A0A918N675</accession>
<evidence type="ECO:0000259" key="4">
    <source>
        <dbReference type="Pfam" id="PF13458"/>
    </source>
</evidence>
<dbReference type="Pfam" id="PF13458">
    <property type="entry name" value="Peripla_BP_6"/>
    <property type="match status" value="1"/>
</dbReference>
<organism evidence="5 6">
    <name type="scientific">Saccharospirillum salsuginis</name>
    <dbReference type="NCBI Taxonomy" id="418750"/>
    <lineage>
        <taxon>Bacteria</taxon>
        <taxon>Pseudomonadati</taxon>
        <taxon>Pseudomonadota</taxon>
        <taxon>Gammaproteobacteria</taxon>
        <taxon>Oceanospirillales</taxon>
        <taxon>Saccharospirillaceae</taxon>
        <taxon>Saccharospirillum</taxon>
    </lineage>
</organism>
<reference evidence="5" key="2">
    <citation type="submission" date="2020-09" db="EMBL/GenBank/DDBJ databases">
        <authorList>
            <person name="Sun Q."/>
            <person name="Kim S."/>
        </authorList>
    </citation>
    <scope>NUCLEOTIDE SEQUENCE</scope>
    <source>
        <strain evidence="5">KCTC 22169</strain>
    </source>
</reference>
<comment type="caution">
    <text evidence="5">The sequence shown here is derived from an EMBL/GenBank/DDBJ whole genome shotgun (WGS) entry which is preliminary data.</text>
</comment>
<gene>
    <name evidence="5" type="primary">livK</name>
    <name evidence="5" type="ORF">GCM10007392_00950</name>
</gene>
<dbReference type="PROSITE" id="PS51318">
    <property type="entry name" value="TAT"/>
    <property type="match status" value="1"/>
</dbReference>
<dbReference type="Proteomes" id="UP000626148">
    <property type="component" value="Unassembled WGS sequence"/>
</dbReference>
<feature type="signal peptide" evidence="3">
    <location>
        <begin position="1"/>
        <end position="27"/>
    </location>
</feature>
<dbReference type="InterPro" id="IPR028081">
    <property type="entry name" value="Leu-bd"/>
</dbReference>
<protein>
    <submittedName>
        <fullName evidence="5">Amino acid ABC transporter substrate-binding protein</fullName>
    </submittedName>
</protein>
<reference evidence="5" key="1">
    <citation type="journal article" date="2014" name="Int. J. Syst. Evol. Microbiol.">
        <title>Complete genome sequence of Corynebacterium casei LMG S-19264T (=DSM 44701T), isolated from a smear-ripened cheese.</title>
        <authorList>
            <consortium name="US DOE Joint Genome Institute (JGI-PGF)"/>
            <person name="Walter F."/>
            <person name="Albersmeier A."/>
            <person name="Kalinowski J."/>
            <person name="Ruckert C."/>
        </authorList>
    </citation>
    <scope>NUCLEOTIDE SEQUENCE</scope>
    <source>
        <strain evidence="5">KCTC 22169</strain>
    </source>
</reference>
<feature type="domain" description="Leucine-binding protein" evidence="4">
    <location>
        <begin position="32"/>
        <end position="367"/>
    </location>
</feature>
<evidence type="ECO:0000313" key="5">
    <source>
        <dbReference type="EMBL" id="GGX38568.1"/>
    </source>
</evidence>
<evidence type="ECO:0000256" key="2">
    <source>
        <dbReference type="ARBA" id="ARBA00022729"/>
    </source>
</evidence>
<evidence type="ECO:0000256" key="1">
    <source>
        <dbReference type="ARBA" id="ARBA00010062"/>
    </source>
</evidence>
<dbReference type="RefSeq" id="WP_189606530.1">
    <property type="nucleotide sequence ID" value="NZ_BMXR01000001.1"/>
</dbReference>
<evidence type="ECO:0000313" key="6">
    <source>
        <dbReference type="Proteomes" id="UP000626148"/>
    </source>
</evidence>
<name>A0A918N675_9GAMM</name>
<dbReference type="InterPro" id="IPR028082">
    <property type="entry name" value="Peripla_BP_I"/>
</dbReference>
<keyword evidence="2 3" id="KW-0732">Signal</keyword>
<dbReference type="AlphaFoldDB" id="A0A918N675"/>
<evidence type="ECO:0000256" key="3">
    <source>
        <dbReference type="SAM" id="SignalP"/>
    </source>
</evidence>
<keyword evidence="6" id="KW-1185">Reference proteome</keyword>
<feature type="chain" id="PRO_5037801621" evidence="3">
    <location>
        <begin position="28"/>
        <end position="398"/>
    </location>
</feature>
<dbReference type="Gene3D" id="3.40.50.2300">
    <property type="match status" value="2"/>
</dbReference>
<proteinExistence type="inferred from homology"/>
<sequence length="398" mass="43742">MAMKRRTVLKAGAALAAATMAPAIVRAETKQWRVAASLPMTGPFATAGQLVAPAFAEFEQQVNDSGGIGGRPIKVEVEDSGYIPRNALANFQRAMAGGDLHFYFGDSTGFMELVGPTLEGDNAVMMGSTSFASSLANPAERPYQFMAGPTYEDQFEILLKDIADKGGKTVAFVYSDTEFGRDPIEHGRKVAADLGIEVVLEEVTKAEGADIENHVTKLAQANPEYTILQGYVTGVWPQLIGGARAFGLQTQFMGTFWGMEKVIADRVTDQAGPFLDGYQGVMPYRYFYDQEDAPFYQQLGAYKKSINPDFPGYVVTWELEGRLNLELWKLCMNRVIEADKPVTPDNLMAELRAIDNWDSGGFFGQPVDVVDHKIGQGRVYRYSADSKLFTPVSDWIQV</sequence>
<dbReference type="InterPro" id="IPR006311">
    <property type="entry name" value="TAT_signal"/>
</dbReference>
<dbReference type="PANTHER" id="PTHR30483:SF6">
    <property type="entry name" value="PERIPLASMIC BINDING PROTEIN OF ABC TRANSPORTER FOR NATURAL AMINO ACIDS"/>
    <property type="match status" value="1"/>
</dbReference>
<dbReference type="PANTHER" id="PTHR30483">
    <property type="entry name" value="LEUCINE-SPECIFIC-BINDING PROTEIN"/>
    <property type="match status" value="1"/>
</dbReference>
<dbReference type="InterPro" id="IPR051010">
    <property type="entry name" value="BCAA_transport"/>
</dbReference>
<dbReference type="SUPFAM" id="SSF53822">
    <property type="entry name" value="Periplasmic binding protein-like I"/>
    <property type="match status" value="1"/>
</dbReference>
<dbReference type="EMBL" id="BMXR01000001">
    <property type="protein sequence ID" value="GGX38568.1"/>
    <property type="molecule type" value="Genomic_DNA"/>
</dbReference>